<keyword evidence="1" id="KW-0479">Metal-binding</keyword>
<dbReference type="InterPro" id="IPR017896">
    <property type="entry name" value="4Fe4S_Fe-S-bd"/>
</dbReference>
<keyword evidence="6" id="KW-1185">Reference proteome</keyword>
<proteinExistence type="predicted"/>
<sequence>MSYVISDNCIACGSCLSQCPTGAISQNDNGKFAIDPNACNHCVGFYGVPQCMSVCPTKDSCSPSLASVIPATEGKYWDRWFGTYEHLTARLQAKQETRYWQNWFDVYSEKLERLMVSH</sequence>
<keyword evidence="3" id="KW-0411">Iron-sulfur</keyword>
<accession>A0A5B8NKJ6</accession>
<gene>
    <name evidence="5" type="ORF">FRE64_02110</name>
</gene>
<dbReference type="Gene3D" id="3.30.70.20">
    <property type="match status" value="1"/>
</dbReference>
<evidence type="ECO:0000256" key="1">
    <source>
        <dbReference type="ARBA" id="ARBA00022723"/>
    </source>
</evidence>
<dbReference type="Proteomes" id="UP000318453">
    <property type="component" value="Chromosome"/>
</dbReference>
<evidence type="ECO:0000256" key="3">
    <source>
        <dbReference type="ARBA" id="ARBA00023014"/>
    </source>
</evidence>
<organism evidence="5 6">
    <name type="scientific">Euhalothece natronophila Z-M001</name>
    <dbReference type="NCBI Taxonomy" id="522448"/>
    <lineage>
        <taxon>Bacteria</taxon>
        <taxon>Bacillati</taxon>
        <taxon>Cyanobacteriota</taxon>
        <taxon>Cyanophyceae</taxon>
        <taxon>Oscillatoriophycideae</taxon>
        <taxon>Chroococcales</taxon>
        <taxon>Halothecacae</taxon>
        <taxon>Halothece cluster</taxon>
        <taxon>Euhalothece</taxon>
    </lineage>
</organism>
<dbReference type="GO" id="GO:0051536">
    <property type="term" value="F:iron-sulfur cluster binding"/>
    <property type="evidence" value="ECO:0007669"/>
    <property type="project" value="UniProtKB-KW"/>
</dbReference>
<protein>
    <submittedName>
        <fullName evidence="5">4Fe-4S dicluster domain-containing protein</fullName>
    </submittedName>
</protein>
<dbReference type="SUPFAM" id="SSF54862">
    <property type="entry name" value="4Fe-4S ferredoxins"/>
    <property type="match status" value="1"/>
</dbReference>
<dbReference type="OrthoDB" id="9803397at2"/>
<evidence type="ECO:0000259" key="4">
    <source>
        <dbReference type="PROSITE" id="PS51379"/>
    </source>
</evidence>
<dbReference type="RefSeq" id="WP_146294446.1">
    <property type="nucleotide sequence ID" value="NZ_CP042326.1"/>
</dbReference>
<dbReference type="AlphaFoldDB" id="A0A5B8NKJ6"/>
<dbReference type="InterPro" id="IPR017900">
    <property type="entry name" value="4Fe4S_Fe_S_CS"/>
</dbReference>
<feature type="domain" description="4Fe-4S ferredoxin-type" evidence="4">
    <location>
        <begin position="1"/>
        <end position="29"/>
    </location>
</feature>
<dbReference type="EMBL" id="CP042326">
    <property type="protein sequence ID" value="QDZ38835.1"/>
    <property type="molecule type" value="Genomic_DNA"/>
</dbReference>
<evidence type="ECO:0000313" key="6">
    <source>
        <dbReference type="Proteomes" id="UP000318453"/>
    </source>
</evidence>
<dbReference type="PROSITE" id="PS00198">
    <property type="entry name" value="4FE4S_FER_1"/>
    <property type="match status" value="1"/>
</dbReference>
<evidence type="ECO:0000313" key="5">
    <source>
        <dbReference type="EMBL" id="QDZ38835.1"/>
    </source>
</evidence>
<dbReference type="PROSITE" id="PS51379">
    <property type="entry name" value="4FE4S_FER_2"/>
    <property type="match status" value="1"/>
</dbReference>
<reference evidence="5" key="1">
    <citation type="submission" date="2019-08" db="EMBL/GenBank/DDBJ databases">
        <title>Carotenoids and Carotenoid Binding Proteins in the Halophilic Cyanobacterium Euhalothece sp. ZM00.</title>
        <authorList>
            <person name="Cho S.M."/>
            <person name="Song J.Y."/>
            <person name="Park Y.-I."/>
        </authorList>
    </citation>
    <scope>NUCLEOTIDE SEQUENCE [LARGE SCALE GENOMIC DNA]</scope>
    <source>
        <strain evidence="5">Z-M001</strain>
    </source>
</reference>
<name>A0A5B8NKJ6_9CHRO</name>
<dbReference type="GO" id="GO:0046872">
    <property type="term" value="F:metal ion binding"/>
    <property type="evidence" value="ECO:0007669"/>
    <property type="project" value="UniProtKB-KW"/>
</dbReference>
<dbReference type="KEGG" id="enn:FRE64_02110"/>
<dbReference type="Pfam" id="PF00037">
    <property type="entry name" value="Fer4"/>
    <property type="match status" value="1"/>
</dbReference>
<evidence type="ECO:0000256" key="2">
    <source>
        <dbReference type="ARBA" id="ARBA00023004"/>
    </source>
</evidence>
<keyword evidence="2" id="KW-0408">Iron</keyword>